<dbReference type="PROSITE" id="PS50076">
    <property type="entry name" value="DNAJ_2"/>
    <property type="match status" value="1"/>
</dbReference>
<dbReference type="InterPro" id="IPR052594">
    <property type="entry name" value="J_domain-containing_protein"/>
</dbReference>
<feature type="domain" description="J" evidence="2">
    <location>
        <begin position="15"/>
        <end position="82"/>
    </location>
</feature>
<reference evidence="3 4" key="1">
    <citation type="submission" date="2021-06" db="EMBL/GenBank/DDBJ databases">
        <title>Caerostris extrusa draft genome.</title>
        <authorList>
            <person name="Kono N."/>
            <person name="Arakawa K."/>
        </authorList>
    </citation>
    <scope>NUCLEOTIDE SEQUENCE [LARGE SCALE GENOMIC DNA]</scope>
</reference>
<dbReference type="SUPFAM" id="SSF46565">
    <property type="entry name" value="Chaperone J-domain"/>
    <property type="match status" value="1"/>
</dbReference>
<gene>
    <name evidence="3" type="primary">Dnajc9</name>
    <name evidence="3" type="ORF">CEXT_489121</name>
</gene>
<name>A0AAV4UM31_CAEEX</name>
<dbReference type="PANTHER" id="PTHR44144">
    <property type="entry name" value="DNAJ HOMOLOG SUBFAMILY C MEMBER 9"/>
    <property type="match status" value="1"/>
</dbReference>
<keyword evidence="4" id="KW-1185">Reference proteome</keyword>
<dbReference type="InterPro" id="IPR001623">
    <property type="entry name" value="DnaJ_domain"/>
</dbReference>
<dbReference type="PANTHER" id="PTHR44144:SF1">
    <property type="entry name" value="DNAJ HOMOLOG SUBFAMILY C MEMBER 9"/>
    <property type="match status" value="1"/>
</dbReference>
<evidence type="ECO:0000256" key="1">
    <source>
        <dbReference type="ARBA" id="ARBA00022553"/>
    </source>
</evidence>
<evidence type="ECO:0000259" key="2">
    <source>
        <dbReference type="PROSITE" id="PS50076"/>
    </source>
</evidence>
<protein>
    <submittedName>
        <fullName evidence="3">DnaJ homolog subfamily C member 9</fullName>
    </submittedName>
</protein>
<comment type="caution">
    <text evidence="3">The sequence shown here is derived from an EMBL/GenBank/DDBJ whole genome shotgun (WGS) entry which is preliminary data.</text>
</comment>
<dbReference type="Gene3D" id="1.10.287.110">
    <property type="entry name" value="DnaJ domain"/>
    <property type="match status" value="1"/>
</dbReference>
<evidence type="ECO:0000313" key="3">
    <source>
        <dbReference type="EMBL" id="GIY58877.1"/>
    </source>
</evidence>
<sequence>MGLFEDCEVYFGVKSLYEVLAVEKTAKAIEIKKAYRQLSLVLHPDKAAEDRKVEYTRKFQILSKVHCILSDSEKRQVYDETGIVDDENISTDDSDPEFWINYWRALFPRVKLADVAKFFEKYKASKQEKEDLKEAYIKVKGDMDVLPEYFIGYKVEEEDKIVSVLEEMIRNDEIPSFPKFLMDTPAKKAARKIKFQKEAAEVEEMAASGALAAIINKSRENRESDFNDMISRLENKYAKKGRNLRTSNHNAKKLLMENQGVIALAKNQITLKKETKTASRIIELRHFFLQEKEEGRAFNVWICPIKSELTDMFTKNFTKTVLLKQKRTIELGEI</sequence>
<dbReference type="InterPro" id="IPR036869">
    <property type="entry name" value="J_dom_sf"/>
</dbReference>
<keyword evidence="1" id="KW-0597">Phosphoprotein</keyword>
<dbReference type="Pfam" id="PF23302">
    <property type="entry name" value="HTH_DNAJC9"/>
    <property type="match status" value="1"/>
</dbReference>
<dbReference type="SMART" id="SM00271">
    <property type="entry name" value="DnaJ"/>
    <property type="match status" value="1"/>
</dbReference>
<organism evidence="3 4">
    <name type="scientific">Caerostris extrusa</name>
    <name type="common">Bark spider</name>
    <name type="synonym">Caerostris bankana</name>
    <dbReference type="NCBI Taxonomy" id="172846"/>
    <lineage>
        <taxon>Eukaryota</taxon>
        <taxon>Metazoa</taxon>
        <taxon>Ecdysozoa</taxon>
        <taxon>Arthropoda</taxon>
        <taxon>Chelicerata</taxon>
        <taxon>Arachnida</taxon>
        <taxon>Araneae</taxon>
        <taxon>Araneomorphae</taxon>
        <taxon>Entelegynae</taxon>
        <taxon>Araneoidea</taxon>
        <taxon>Araneidae</taxon>
        <taxon>Caerostris</taxon>
    </lineage>
</organism>
<dbReference type="Proteomes" id="UP001054945">
    <property type="component" value="Unassembled WGS sequence"/>
</dbReference>
<proteinExistence type="predicted"/>
<dbReference type="AlphaFoldDB" id="A0AAV4UM31"/>
<dbReference type="GO" id="GO:0005737">
    <property type="term" value="C:cytoplasm"/>
    <property type="evidence" value="ECO:0007669"/>
    <property type="project" value="TreeGrafter"/>
</dbReference>
<dbReference type="FunFam" id="1.10.287.110:FF:000035">
    <property type="entry name" value="DnaJ homolog subfamily C member 9"/>
    <property type="match status" value="1"/>
</dbReference>
<dbReference type="Pfam" id="PF00226">
    <property type="entry name" value="DnaJ"/>
    <property type="match status" value="1"/>
</dbReference>
<accession>A0AAV4UM31</accession>
<dbReference type="InterPro" id="IPR056453">
    <property type="entry name" value="HTH_DNAJC9"/>
</dbReference>
<dbReference type="PRINTS" id="PR00625">
    <property type="entry name" value="JDOMAIN"/>
</dbReference>
<dbReference type="GO" id="GO:0005634">
    <property type="term" value="C:nucleus"/>
    <property type="evidence" value="ECO:0007669"/>
    <property type="project" value="TreeGrafter"/>
</dbReference>
<dbReference type="GO" id="GO:0031072">
    <property type="term" value="F:heat shock protein binding"/>
    <property type="evidence" value="ECO:0007669"/>
    <property type="project" value="TreeGrafter"/>
</dbReference>
<dbReference type="EMBL" id="BPLR01013123">
    <property type="protein sequence ID" value="GIY58877.1"/>
    <property type="molecule type" value="Genomic_DNA"/>
</dbReference>
<evidence type="ECO:0000313" key="4">
    <source>
        <dbReference type="Proteomes" id="UP001054945"/>
    </source>
</evidence>
<dbReference type="CDD" id="cd06257">
    <property type="entry name" value="DnaJ"/>
    <property type="match status" value="1"/>
</dbReference>